<dbReference type="RefSeq" id="WP_167464137.1">
    <property type="nucleotide sequence ID" value="NZ_CP046171.1"/>
</dbReference>
<dbReference type="InterPro" id="IPR050297">
    <property type="entry name" value="LipidA_mod_glycosyltrf_83"/>
</dbReference>
<dbReference type="GO" id="GO:0005886">
    <property type="term" value="C:plasma membrane"/>
    <property type="evidence" value="ECO:0007669"/>
    <property type="project" value="UniProtKB-SubCell"/>
</dbReference>
<comment type="subcellular location">
    <subcellularLocation>
        <location evidence="1">Cell membrane</location>
        <topology evidence="1">Multi-pass membrane protein</topology>
    </subcellularLocation>
</comment>
<keyword evidence="2" id="KW-1003">Cell membrane</keyword>
<feature type="domain" description="Putative mannosyltransferase YkcA/B-like C-terminal" evidence="11">
    <location>
        <begin position="548"/>
        <end position="609"/>
    </location>
</feature>
<dbReference type="GO" id="GO:0016763">
    <property type="term" value="F:pentosyltransferase activity"/>
    <property type="evidence" value="ECO:0007669"/>
    <property type="project" value="TreeGrafter"/>
</dbReference>
<dbReference type="AlphaFoldDB" id="A0A6G9XVR5"/>
<name>A0A6G9XVR5_NOCBR</name>
<evidence type="ECO:0000259" key="11">
    <source>
        <dbReference type="Pfam" id="PF24878"/>
    </source>
</evidence>
<feature type="transmembrane region" description="Helical" evidence="9">
    <location>
        <begin position="475"/>
        <end position="496"/>
    </location>
</feature>
<evidence type="ECO:0000256" key="6">
    <source>
        <dbReference type="ARBA" id="ARBA00022989"/>
    </source>
</evidence>
<feature type="compositionally biased region" description="Pro residues" evidence="8">
    <location>
        <begin position="17"/>
        <end position="26"/>
    </location>
</feature>
<dbReference type="GO" id="GO:0009103">
    <property type="term" value="P:lipopolysaccharide biosynthetic process"/>
    <property type="evidence" value="ECO:0007669"/>
    <property type="project" value="UniProtKB-ARBA"/>
</dbReference>
<feature type="domain" description="Glycosyltransferase RgtA/B/C/D-like" evidence="10">
    <location>
        <begin position="87"/>
        <end position="243"/>
    </location>
</feature>
<feature type="transmembrane region" description="Helical" evidence="9">
    <location>
        <begin position="138"/>
        <end position="156"/>
    </location>
</feature>
<keyword evidence="7 9" id="KW-0472">Membrane</keyword>
<keyword evidence="3" id="KW-0328">Glycosyltransferase</keyword>
<dbReference type="Pfam" id="PF24878">
    <property type="entry name" value="YkcB_C"/>
    <property type="match status" value="1"/>
</dbReference>
<sequence length="662" mass="68741">MAATLIATAPTGSVAPSPDPADPPPARPAERIGLAALLAGTAIAYLWHITVNGMANNFYAGAAWAGAQNWKALLFGSLDPANFITVDKPPVSQWIMGLSGQLFGFSSASMLVPQALMAVGAVALLYAAVARATGSRGAGLLAGAVLAATPVAAMMFRYNHPDAVMVLLMTAAAYCTIRAAAHARGRWLVLAGVALGFAFLAKVLEGLMVAPALALTYLLVAPTSVRNRLWHLAGGAVALIVSSGWYVALTALWPASSRPYLAGSTDNTFLNTVLGYNGFGRFLGDTAPSGRIDLPEGYQAPPGLLQSFNDFGGPGAGRLFAGESGFEISWLIPAALLAFGLVIASRRGNPRTDPVRGAALTFGLWLVTMGAAFSVMGAIEHSYYTLALAPAVAGVLAIGVHELWRRREEAFGRLGTAALVAAMGGWAFVVLQRNSEWQPWVRWTIAGASAVVVLGLLGTALPATAAARTARRRVTAILVVVGVIAGLGGSTAYAAATLPQAHAGRSPVVGPAKPAETGIAALVRRQTQNFADGGAFTAPQIVAMLAGSSTTWSAAVDRGSVAAALELASHTPVIAIGGFADTDPVPTLEQFQGFVRDHELSYYLVQEMQLPATWRTGAHAPSTPTPPWQVTGKPEIADWVAHHYPATRIGNIAVYDLTAHPN</sequence>
<evidence type="ECO:0000256" key="3">
    <source>
        <dbReference type="ARBA" id="ARBA00022676"/>
    </source>
</evidence>
<evidence type="ECO:0000256" key="7">
    <source>
        <dbReference type="ARBA" id="ARBA00023136"/>
    </source>
</evidence>
<keyword evidence="6 9" id="KW-1133">Transmembrane helix</keyword>
<gene>
    <name evidence="12" type="ORF">F5X71_24410</name>
</gene>
<feature type="transmembrane region" description="Helical" evidence="9">
    <location>
        <begin position="411"/>
        <end position="431"/>
    </location>
</feature>
<feature type="transmembrane region" description="Helical" evidence="9">
    <location>
        <begin position="443"/>
        <end position="463"/>
    </location>
</feature>
<feature type="transmembrane region" description="Helical" evidence="9">
    <location>
        <begin position="32"/>
        <end position="49"/>
    </location>
</feature>
<dbReference type="Proteomes" id="UP000501705">
    <property type="component" value="Chromosome"/>
</dbReference>
<proteinExistence type="predicted"/>
<dbReference type="InterPro" id="IPR056785">
    <property type="entry name" value="YkcA/B-like_C"/>
</dbReference>
<feature type="transmembrane region" description="Helical" evidence="9">
    <location>
        <begin position="383"/>
        <end position="404"/>
    </location>
</feature>
<feature type="transmembrane region" description="Helical" evidence="9">
    <location>
        <begin position="328"/>
        <end position="345"/>
    </location>
</feature>
<evidence type="ECO:0000313" key="13">
    <source>
        <dbReference type="Proteomes" id="UP000501705"/>
    </source>
</evidence>
<evidence type="ECO:0000256" key="9">
    <source>
        <dbReference type="SAM" id="Phobius"/>
    </source>
</evidence>
<dbReference type="PANTHER" id="PTHR33908:SF3">
    <property type="entry name" value="UNDECAPRENYL PHOSPHATE-ALPHA-4-AMINO-4-DEOXY-L-ARABINOSE ARABINOSYL TRANSFERASE"/>
    <property type="match status" value="1"/>
</dbReference>
<feature type="transmembrane region" description="Helical" evidence="9">
    <location>
        <begin position="187"/>
        <end position="220"/>
    </location>
</feature>
<evidence type="ECO:0000256" key="1">
    <source>
        <dbReference type="ARBA" id="ARBA00004651"/>
    </source>
</evidence>
<dbReference type="PANTHER" id="PTHR33908">
    <property type="entry name" value="MANNOSYLTRANSFERASE YKCB-RELATED"/>
    <property type="match status" value="1"/>
</dbReference>
<evidence type="ECO:0000313" key="12">
    <source>
        <dbReference type="EMBL" id="QIS05042.1"/>
    </source>
</evidence>
<feature type="transmembrane region" description="Helical" evidence="9">
    <location>
        <begin position="357"/>
        <end position="377"/>
    </location>
</feature>
<keyword evidence="4 12" id="KW-0808">Transferase</keyword>
<evidence type="ECO:0000256" key="5">
    <source>
        <dbReference type="ARBA" id="ARBA00022692"/>
    </source>
</evidence>
<organism evidence="12 13">
    <name type="scientific">Nocardia brasiliensis</name>
    <dbReference type="NCBI Taxonomy" id="37326"/>
    <lineage>
        <taxon>Bacteria</taxon>
        <taxon>Bacillati</taxon>
        <taxon>Actinomycetota</taxon>
        <taxon>Actinomycetes</taxon>
        <taxon>Mycobacteriales</taxon>
        <taxon>Nocardiaceae</taxon>
        <taxon>Nocardia</taxon>
    </lineage>
</organism>
<feature type="transmembrane region" description="Helical" evidence="9">
    <location>
        <begin position="232"/>
        <end position="253"/>
    </location>
</feature>
<evidence type="ECO:0000256" key="4">
    <source>
        <dbReference type="ARBA" id="ARBA00022679"/>
    </source>
</evidence>
<evidence type="ECO:0000256" key="8">
    <source>
        <dbReference type="SAM" id="MobiDB-lite"/>
    </source>
</evidence>
<dbReference type="EMBL" id="CP046171">
    <property type="protein sequence ID" value="QIS05042.1"/>
    <property type="molecule type" value="Genomic_DNA"/>
</dbReference>
<dbReference type="Pfam" id="PF13231">
    <property type="entry name" value="PMT_2"/>
    <property type="match status" value="1"/>
</dbReference>
<feature type="region of interest" description="Disordered" evidence="8">
    <location>
        <begin position="1"/>
        <end position="26"/>
    </location>
</feature>
<accession>A0A6G9XVR5</accession>
<evidence type="ECO:0000256" key="2">
    <source>
        <dbReference type="ARBA" id="ARBA00022475"/>
    </source>
</evidence>
<reference evidence="12 13" key="1">
    <citation type="journal article" date="2019" name="ACS Chem. Biol.">
        <title>Identification and Mobilization of a Cryptic Antibiotic Biosynthesis Gene Locus from a Human-Pathogenic Nocardia Isolate.</title>
        <authorList>
            <person name="Herisse M."/>
            <person name="Ishida K."/>
            <person name="Porter J.L."/>
            <person name="Howden B."/>
            <person name="Hertweck C."/>
            <person name="Stinear T.P."/>
            <person name="Pidot S.J."/>
        </authorList>
    </citation>
    <scope>NUCLEOTIDE SEQUENCE [LARGE SCALE GENOMIC DNA]</scope>
    <source>
        <strain evidence="12 13">AUSMDU00024985</strain>
    </source>
</reference>
<evidence type="ECO:0000259" key="10">
    <source>
        <dbReference type="Pfam" id="PF13231"/>
    </source>
</evidence>
<keyword evidence="5 9" id="KW-0812">Transmembrane</keyword>
<feature type="transmembrane region" description="Helical" evidence="9">
    <location>
        <begin position="102"/>
        <end position="126"/>
    </location>
</feature>
<dbReference type="InterPro" id="IPR038731">
    <property type="entry name" value="RgtA/B/C-like"/>
</dbReference>
<dbReference type="GO" id="GO:0010041">
    <property type="term" value="P:response to iron(III) ion"/>
    <property type="evidence" value="ECO:0007669"/>
    <property type="project" value="TreeGrafter"/>
</dbReference>
<protein>
    <submittedName>
        <fullName evidence="12">Phospholipid carrier-dependent glycosyltransferase</fullName>
    </submittedName>
</protein>